<feature type="region of interest" description="Disordered" evidence="1">
    <location>
        <begin position="93"/>
        <end position="113"/>
    </location>
</feature>
<evidence type="ECO:0000313" key="2">
    <source>
        <dbReference type="EMBL" id="HJF92328.1"/>
    </source>
</evidence>
<feature type="region of interest" description="Disordered" evidence="1">
    <location>
        <begin position="21"/>
        <end position="79"/>
    </location>
</feature>
<dbReference type="Proteomes" id="UP000717835">
    <property type="component" value="Unassembled WGS sequence"/>
</dbReference>
<feature type="compositionally biased region" description="Polar residues" evidence="1">
    <location>
        <begin position="27"/>
        <end position="37"/>
    </location>
</feature>
<feature type="compositionally biased region" description="Basic and acidic residues" evidence="1">
    <location>
        <begin position="47"/>
        <end position="56"/>
    </location>
</feature>
<name>A0A921HWV7_9BACT</name>
<dbReference type="EMBL" id="DYVX01000065">
    <property type="protein sequence ID" value="HJF92328.1"/>
    <property type="molecule type" value="Genomic_DNA"/>
</dbReference>
<protein>
    <submittedName>
        <fullName evidence="2">Uncharacterized protein</fullName>
    </submittedName>
</protein>
<organism evidence="2 3">
    <name type="scientific">Mediterranea massiliensis</name>
    <dbReference type="NCBI Taxonomy" id="1841865"/>
    <lineage>
        <taxon>Bacteria</taxon>
        <taxon>Pseudomonadati</taxon>
        <taxon>Bacteroidota</taxon>
        <taxon>Bacteroidia</taxon>
        <taxon>Bacteroidales</taxon>
        <taxon>Bacteroidaceae</taxon>
        <taxon>Mediterranea</taxon>
    </lineage>
</organism>
<evidence type="ECO:0000313" key="3">
    <source>
        <dbReference type="Proteomes" id="UP000717835"/>
    </source>
</evidence>
<reference evidence="2" key="2">
    <citation type="submission" date="2021-09" db="EMBL/GenBank/DDBJ databases">
        <authorList>
            <person name="Gilroy R."/>
        </authorList>
    </citation>
    <scope>NUCLEOTIDE SEQUENCE</scope>
    <source>
        <strain evidence="2">CHK55-1828</strain>
    </source>
</reference>
<accession>A0A921HWV7</accession>
<sequence>MKNTDIKKEISLHRFHRLQLRERVTNHKSQLAETASGRQHPRGPKTGLREEERPASEKQAYSSRSQKKSKKERQTFVYPTNNSHLCNRFRAIAVRKNREKPGMLRSNDNNLTN</sequence>
<comment type="caution">
    <text evidence="2">The sequence shown here is derived from an EMBL/GenBank/DDBJ whole genome shotgun (WGS) entry which is preliminary data.</text>
</comment>
<dbReference type="RefSeq" id="WP_072544912.1">
    <property type="nucleotide sequence ID" value="NZ_DYVX01000065.1"/>
</dbReference>
<proteinExistence type="predicted"/>
<evidence type="ECO:0000256" key="1">
    <source>
        <dbReference type="SAM" id="MobiDB-lite"/>
    </source>
</evidence>
<reference evidence="2" key="1">
    <citation type="journal article" date="2021" name="PeerJ">
        <title>Extensive microbial diversity within the chicken gut microbiome revealed by metagenomics and culture.</title>
        <authorList>
            <person name="Gilroy R."/>
            <person name="Ravi A."/>
            <person name="Getino M."/>
            <person name="Pursley I."/>
            <person name="Horton D.L."/>
            <person name="Alikhan N.F."/>
            <person name="Baker D."/>
            <person name="Gharbi K."/>
            <person name="Hall N."/>
            <person name="Watson M."/>
            <person name="Adriaenssens E.M."/>
            <person name="Foster-Nyarko E."/>
            <person name="Jarju S."/>
            <person name="Secka A."/>
            <person name="Antonio M."/>
            <person name="Oren A."/>
            <person name="Chaudhuri R.R."/>
            <person name="La Ragione R."/>
            <person name="Hildebrand F."/>
            <person name="Pallen M.J."/>
        </authorList>
    </citation>
    <scope>NUCLEOTIDE SEQUENCE</scope>
    <source>
        <strain evidence="2">CHK55-1828</strain>
    </source>
</reference>
<dbReference type="AlphaFoldDB" id="A0A921HWV7"/>
<gene>
    <name evidence="2" type="ORF">K8W02_08095</name>
</gene>